<dbReference type="AlphaFoldDB" id="A0A8H3FL67"/>
<dbReference type="Proteomes" id="UP000664169">
    <property type="component" value="Unassembled WGS sequence"/>
</dbReference>
<evidence type="ECO:0000256" key="1">
    <source>
        <dbReference type="ARBA" id="ARBA00009219"/>
    </source>
</evidence>
<keyword evidence="5" id="KW-1185">Reference proteome</keyword>
<accession>A0A8H3FL67</accession>
<organism evidence="4 5">
    <name type="scientific">Gomphillus americanus</name>
    <dbReference type="NCBI Taxonomy" id="1940652"/>
    <lineage>
        <taxon>Eukaryota</taxon>
        <taxon>Fungi</taxon>
        <taxon>Dikarya</taxon>
        <taxon>Ascomycota</taxon>
        <taxon>Pezizomycotina</taxon>
        <taxon>Lecanoromycetes</taxon>
        <taxon>OSLEUM clade</taxon>
        <taxon>Ostropomycetidae</taxon>
        <taxon>Ostropales</taxon>
        <taxon>Graphidaceae</taxon>
        <taxon>Gomphilloideae</taxon>
        <taxon>Gomphillus</taxon>
    </lineage>
</organism>
<dbReference type="GO" id="GO:0016616">
    <property type="term" value="F:oxidoreductase activity, acting on the CH-OH group of donors, NAD or NADP as acceptor"/>
    <property type="evidence" value="ECO:0007669"/>
    <property type="project" value="InterPro"/>
</dbReference>
<evidence type="ECO:0000259" key="3">
    <source>
        <dbReference type="Pfam" id="PF01073"/>
    </source>
</evidence>
<dbReference type="InterPro" id="IPR036291">
    <property type="entry name" value="NAD(P)-bd_dom_sf"/>
</dbReference>
<keyword evidence="2" id="KW-0560">Oxidoreductase</keyword>
<dbReference type="OrthoDB" id="10058185at2759"/>
<evidence type="ECO:0000313" key="5">
    <source>
        <dbReference type="Proteomes" id="UP000664169"/>
    </source>
</evidence>
<feature type="domain" description="3-beta hydroxysteroid dehydrogenase/isomerase" evidence="3">
    <location>
        <begin position="9"/>
        <end position="274"/>
    </location>
</feature>
<dbReference type="SUPFAM" id="SSF51735">
    <property type="entry name" value="NAD(P)-binding Rossmann-fold domains"/>
    <property type="match status" value="1"/>
</dbReference>
<dbReference type="PANTHER" id="PTHR43245:SF51">
    <property type="entry name" value="SHORT CHAIN DEHYDROGENASE_REDUCTASE FAMILY 42E, MEMBER 2"/>
    <property type="match status" value="1"/>
</dbReference>
<dbReference type="EMBL" id="CAJPDQ010000019">
    <property type="protein sequence ID" value="CAF9923016.1"/>
    <property type="molecule type" value="Genomic_DNA"/>
</dbReference>
<comment type="similarity">
    <text evidence="1">Belongs to the 3-beta-HSD family.</text>
</comment>
<sequence>MSSNLESVLVVGGCGFLGYHIVQRLIEAGNIKVSVLDLDVSRNRIDGVSYTADDICSKKGMEAVLDKERPQVIIHTASPLAQSQLSLETYQRVNVDGTRTILEAAASHPSVRAMVYTSSASVVHDFVSDLIDADESLPVLRLPEQHDAYAHTKGIADSLIRTANKQETLLTCCLRPSGLFGERDSGTLVNMIENAKNGKTRFQIGDGKNRWDFTYVGNAADAHILAAETLVQEANSKSDAHYRVAGEAFFITNGEPRSFWQFAREIGSAAGYPTAMESVYTIPAPLGLLIGSLSDWMAWAFSLGQRRAKIGRFEINLSRLTRTYRIDKAEKQLSYKPRISLDEGIRCSGLWWQTEMEKEEKKSL</sequence>
<evidence type="ECO:0000256" key="2">
    <source>
        <dbReference type="ARBA" id="ARBA00023002"/>
    </source>
</evidence>
<dbReference type="PANTHER" id="PTHR43245">
    <property type="entry name" value="BIFUNCTIONAL POLYMYXIN RESISTANCE PROTEIN ARNA"/>
    <property type="match status" value="1"/>
</dbReference>
<reference evidence="4" key="1">
    <citation type="submission" date="2021-03" db="EMBL/GenBank/DDBJ databases">
        <authorList>
            <person name="Tagirdzhanova G."/>
        </authorList>
    </citation>
    <scope>NUCLEOTIDE SEQUENCE</scope>
</reference>
<name>A0A8H3FL67_9LECA</name>
<proteinExistence type="inferred from homology"/>
<protein>
    <recommendedName>
        <fullName evidence="3">3-beta hydroxysteroid dehydrogenase/isomerase domain-containing protein</fullName>
    </recommendedName>
</protein>
<dbReference type="InterPro" id="IPR002225">
    <property type="entry name" value="3Beta_OHSteriod_DH/Estase"/>
</dbReference>
<dbReference type="Gene3D" id="3.40.50.720">
    <property type="entry name" value="NAD(P)-binding Rossmann-like Domain"/>
    <property type="match status" value="1"/>
</dbReference>
<comment type="caution">
    <text evidence="4">The sequence shown here is derived from an EMBL/GenBank/DDBJ whole genome shotgun (WGS) entry which is preliminary data.</text>
</comment>
<evidence type="ECO:0000313" key="4">
    <source>
        <dbReference type="EMBL" id="CAF9923016.1"/>
    </source>
</evidence>
<gene>
    <name evidence="4" type="ORF">GOMPHAMPRED_002712</name>
</gene>
<dbReference type="Pfam" id="PF01073">
    <property type="entry name" value="3Beta_HSD"/>
    <property type="match status" value="1"/>
</dbReference>
<dbReference type="GO" id="GO:0006694">
    <property type="term" value="P:steroid biosynthetic process"/>
    <property type="evidence" value="ECO:0007669"/>
    <property type="project" value="InterPro"/>
</dbReference>
<dbReference type="InterPro" id="IPR050177">
    <property type="entry name" value="Lipid_A_modif_metabolic_enz"/>
</dbReference>